<comment type="caution">
    <text evidence="1">The sequence shown here is derived from an EMBL/GenBank/DDBJ whole genome shotgun (WGS) entry which is preliminary data.</text>
</comment>
<evidence type="ECO:0000313" key="2">
    <source>
        <dbReference type="Proteomes" id="UP000634136"/>
    </source>
</evidence>
<evidence type="ECO:0000313" key="1">
    <source>
        <dbReference type="EMBL" id="KAF7818955.1"/>
    </source>
</evidence>
<proteinExistence type="predicted"/>
<dbReference type="Proteomes" id="UP000634136">
    <property type="component" value="Unassembled WGS sequence"/>
</dbReference>
<organism evidence="1 2">
    <name type="scientific">Senna tora</name>
    <dbReference type="NCBI Taxonomy" id="362788"/>
    <lineage>
        <taxon>Eukaryota</taxon>
        <taxon>Viridiplantae</taxon>
        <taxon>Streptophyta</taxon>
        <taxon>Embryophyta</taxon>
        <taxon>Tracheophyta</taxon>
        <taxon>Spermatophyta</taxon>
        <taxon>Magnoliopsida</taxon>
        <taxon>eudicotyledons</taxon>
        <taxon>Gunneridae</taxon>
        <taxon>Pentapetalae</taxon>
        <taxon>rosids</taxon>
        <taxon>fabids</taxon>
        <taxon>Fabales</taxon>
        <taxon>Fabaceae</taxon>
        <taxon>Caesalpinioideae</taxon>
        <taxon>Cassia clade</taxon>
        <taxon>Senna</taxon>
    </lineage>
</organism>
<accession>A0A834TC08</accession>
<protein>
    <submittedName>
        <fullName evidence="1">Uncharacterized protein</fullName>
    </submittedName>
</protein>
<reference evidence="1" key="1">
    <citation type="submission" date="2020-09" db="EMBL/GenBank/DDBJ databases">
        <title>Genome-Enabled Discovery of Anthraquinone Biosynthesis in Senna tora.</title>
        <authorList>
            <person name="Kang S.-H."/>
            <person name="Pandey R.P."/>
            <person name="Lee C.-M."/>
            <person name="Sim J.-S."/>
            <person name="Jeong J.-T."/>
            <person name="Choi B.-S."/>
            <person name="Jung M."/>
            <person name="Ginzburg D."/>
            <person name="Zhao K."/>
            <person name="Won S.Y."/>
            <person name="Oh T.-J."/>
            <person name="Yu Y."/>
            <person name="Kim N.-H."/>
            <person name="Lee O.R."/>
            <person name="Lee T.-H."/>
            <person name="Bashyal P."/>
            <person name="Kim T.-S."/>
            <person name="Lee W.-H."/>
            <person name="Kawkins C."/>
            <person name="Kim C.-K."/>
            <person name="Kim J.S."/>
            <person name="Ahn B.O."/>
            <person name="Rhee S.Y."/>
            <person name="Sohng J.K."/>
        </authorList>
    </citation>
    <scope>NUCLEOTIDE SEQUENCE</scope>
    <source>
        <tissue evidence="1">Leaf</tissue>
    </source>
</reference>
<keyword evidence="2" id="KW-1185">Reference proteome</keyword>
<name>A0A834TC08_9FABA</name>
<gene>
    <name evidence="1" type="ORF">G2W53_024410</name>
</gene>
<dbReference type="AlphaFoldDB" id="A0A834TC08"/>
<dbReference type="EMBL" id="JAAIUW010000008">
    <property type="protein sequence ID" value="KAF7818955.1"/>
    <property type="molecule type" value="Genomic_DNA"/>
</dbReference>
<sequence length="34" mass="3797">MGAPGRGHHYRPGTEIIVSVPFKLKELKEANCNF</sequence>